<reference evidence="2" key="1">
    <citation type="submission" date="2021-01" db="EMBL/GenBank/DDBJ databases">
        <authorList>
            <person name="Corre E."/>
            <person name="Pelletier E."/>
            <person name="Niang G."/>
            <person name="Scheremetjew M."/>
            <person name="Finn R."/>
            <person name="Kale V."/>
            <person name="Holt S."/>
            <person name="Cochrane G."/>
            <person name="Meng A."/>
            <person name="Brown T."/>
            <person name="Cohen L."/>
        </authorList>
    </citation>
    <scope>NUCLEOTIDE SEQUENCE</scope>
    <source>
        <strain evidence="2">308</strain>
    </source>
</reference>
<feature type="region of interest" description="Disordered" evidence="1">
    <location>
        <begin position="87"/>
        <end position="110"/>
    </location>
</feature>
<organism evidence="2">
    <name type="scientific">Corethron hystrix</name>
    <dbReference type="NCBI Taxonomy" id="216773"/>
    <lineage>
        <taxon>Eukaryota</taxon>
        <taxon>Sar</taxon>
        <taxon>Stramenopiles</taxon>
        <taxon>Ochrophyta</taxon>
        <taxon>Bacillariophyta</taxon>
        <taxon>Coscinodiscophyceae</taxon>
        <taxon>Corethrophycidae</taxon>
        <taxon>Corethrales</taxon>
        <taxon>Corethraceae</taxon>
        <taxon>Corethron</taxon>
    </lineage>
</organism>
<sequence>MGSSTSSLAGEHVTKNMSCEGGGIRSEQKVFAEEKGGTEKSRSTSRPILNTPGRVSSIVSIDSKIIKKHYEDQEYYDDDDIYEIVQGIDSDSSDEDSVCEEFDYGESGKE</sequence>
<dbReference type="AlphaFoldDB" id="A0A7S1FZ81"/>
<accession>A0A7S1FZ81</accession>
<proteinExistence type="predicted"/>
<name>A0A7S1FZ81_9STRA</name>
<evidence type="ECO:0000313" key="2">
    <source>
        <dbReference type="EMBL" id="CAD8898795.1"/>
    </source>
</evidence>
<feature type="compositionally biased region" description="Basic and acidic residues" evidence="1">
    <location>
        <begin position="26"/>
        <end position="42"/>
    </location>
</feature>
<evidence type="ECO:0000256" key="1">
    <source>
        <dbReference type="SAM" id="MobiDB-lite"/>
    </source>
</evidence>
<gene>
    <name evidence="2" type="ORF">CHYS00102_LOCUS26011</name>
</gene>
<protein>
    <submittedName>
        <fullName evidence="2">Uncharacterized protein</fullName>
    </submittedName>
</protein>
<dbReference type="EMBL" id="HBFR01035674">
    <property type="protein sequence ID" value="CAD8898795.1"/>
    <property type="molecule type" value="Transcribed_RNA"/>
</dbReference>
<feature type="region of interest" description="Disordered" evidence="1">
    <location>
        <begin position="1"/>
        <end position="54"/>
    </location>
</feature>
<feature type="compositionally biased region" description="Acidic residues" evidence="1">
    <location>
        <begin position="91"/>
        <end position="104"/>
    </location>
</feature>